<evidence type="ECO:0000313" key="2">
    <source>
        <dbReference type="EMBL" id="PWN72149.1"/>
    </source>
</evidence>
<reference evidence="2 3" key="1">
    <citation type="submission" date="2018-04" db="EMBL/GenBank/DDBJ databases">
        <title>Draft Genome Sequence of Phosphate-Solubilizing Chryseobacterium sp. ISE14 that is a Biocontrol and Plant Growth-Promoting Rhizobacterium Isolated from Cucumber.</title>
        <authorList>
            <person name="Jeong J.-J."/>
            <person name="Sang M.K."/>
            <person name="Choi I.-G."/>
            <person name="Kim K.D."/>
        </authorList>
    </citation>
    <scope>NUCLEOTIDE SEQUENCE [LARGE SCALE GENOMIC DNA]</scope>
    <source>
        <strain evidence="2 3">ISE14</strain>
    </source>
</reference>
<feature type="domain" description="DUF4209" evidence="1">
    <location>
        <begin position="246"/>
        <end position="332"/>
    </location>
</feature>
<dbReference type="Proteomes" id="UP000236594">
    <property type="component" value="Unassembled WGS sequence"/>
</dbReference>
<accession>A0A316XG41</accession>
<keyword evidence="3" id="KW-1185">Reference proteome</keyword>
<dbReference type="Pfam" id="PF13910">
    <property type="entry name" value="DUF4209"/>
    <property type="match status" value="1"/>
</dbReference>
<evidence type="ECO:0000313" key="3">
    <source>
        <dbReference type="Proteomes" id="UP000236594"/>
    </source>
</evidence>
<comment type="caution">
    <text evidence="2">The sequence shown here is derived from an EMBL/GenBank/DDBJ whole genome shotgun (WGS) entry which is preliminary data.</text>
</comment>
<dbReference type="InterPro" id="IPR025209">
    <property type="entry name" value="DUF4209"/>
</dbReference>
<gene>
    <name evidence="2" type="ORF">C1631_005990</name>
</gene>
<sequence>MHQILQLIGTLDKNQCNIRMAENYETEGDLYVSDMQPNTYYPTISAVYLKGFRLIASASHCQELHERLEQKVAKLQLEDYRTLQAAGISMIPEINLGEIHNNVLGMNLSTSSIAYHTLLELPLISNSAVKKLAQSDRKSATGLSAFFPEQIKITRKGAQVASQDIADSYVSNARTYFREKLMAYIYFVKGALDAYININHSMVTELLIESKSPFIPEDRLHIYILGITAGFQNDFITAAHLLIPQLENSLRQLAVTNNIIVTTYEKRFQLENLLGGLISKLRPLATDDIIEELESFLVQNSSVNFRNELLHGLMETTLVHKYGLYAWWLCLKMILQTKLIFPGIK</sequence>
<organism evidence="2 3">
    <name type="scientific">Chryseobacterium phosphatilyticum</name>
    <dbReference type="NCBI Taxonomy" id="475075"/>
    <lineage>
        <taxon>Bacteria</taxon>
        <taxon>Pseudomonadati</taxon>
        <taxon>Bacteroidota</taxon>
        <taxon>Flavobacteriia</taxon>
        <taxon>Flavobacteriales</taxon>
        <taxon>Weeksellaceae</taxon>
        <taxon>Chryseobacterium group</taxon>
        <taxon>Chryseobacterium</taxon>
    </lineage>
</organism>
<protein>
    <recommendedName>
        <fullName evidence="1">DUF4209 domain-containing protein</fullName>
    </recommendedName>
</protein>
<dbReference type="AlphaFoldDB" id="A0A316XG41"/>
<proteinExistence type="predicted"/>
<evidence type="ECO:0000259" key="1">
    <source>
        <dbReference type="Pfam" id="PF13910"/>
    </source>
</evidence>
<dbReference type="EMBL" id="PPED02000001">
    <property type="protein sequence ID" value="PWN72149.1"/>
    <property type="molecule type" value="Genomic_DNA"/>
</dbReference>
<name>A0A316XG41_9FLAO</name>